<dbReference type="Pfam" id="PF01544">
    <property type="entry name" value="CorA"/>
    <property type="match status" value="1"/>
</dbReference>
<feature type="transmembrane region" description="Helical" evidence="2">
    <location>
        <begin position="1299"/>
        <end position="1319"/>
    </location>
</feature>
<dbReference type="GO" id="GO:0046873">
    <property type="term" value="F:metal ion transmembrane transporter activity"/>
    <property type="evidence" value="ECO:0007669"/>
    <property type="project" value="InterPro"/>
</dbReference>
<gene>
    <name evidence="3" type="ORF">N7494_000900</name>
</gene>
<dbReference type="Proteomes" id="UP001220324">
    <property type="component" value="Unassembled WGS sequence"/>
</dbReference>
<reference evidence="3 4" key="1">
    <citation type="journal article" date="2023" name="IMA Fungus">
        <title>Comparative genomic study of the Penicillium genus elucidates a diverse pangenome and 15 lateral gene transfer events.</title>
        <authorList>
            <person name="Petersen C."/>
            <person name="Sorensen T."/>
            <person name="Nielsen M.R."/>
            <person name="Sondergaard T.E."/>
            <person name="Sorensen J.L."/>
            <person name="Fitzpatrick D.A."/>
            <person name="Frisvad J.C."/>
            <person name="Nielsen K.L."/>
        </authorList>
    </citation>
    <scope>NUCLEOTIDE SEQUENCE [LARGE SCALE GENOMIC DNA]</scope>
    <source>
        <strain evidence="3 4">IBT 35679</strain>
    </source>
</reference>
<dbReference type="EMBL" id="JAQIZZ010000001">
    <property type="protein sequence ID" value="KAJ5556985.1"/>
    <property type="molecule type" value="Genomic_DNA"/>
</dbReference>
<name>A0AAD6GLE7_9EURO</name>
<sequence length="1435" mass="164807">MEASRENSTVEFENLPEKGDKKFRDVVQPPRSETPFYRAATLQSDNKKQPRQTTTRHHAPYVSFGDRGTTASAGAYGSLLRLCRPLSSDHLQSGILGLGLPDDPEAWYVYWRSSQFLENAQLMANGFGLQILNAASSRPPSVEFVRDRWPVISYSTNEGFMVTVRLWCQNNLVVQQTQITNEFLSFEPLNMKLNPNFHMQDLDYLEKRKNLQIDYLRAPHGYGMVAMENSPDLRAEKERMCVLIGMFKDGAAQELNLQKEGRAIKPVPITHNFTKGNSVEIAVAFKIQMSTAKEDWRNFILSSTDLKFDPQPESVPTTKPSASNPEVNWLLRRNLEHILSVCSIPTAEQPNLDHDSSSVPVTLENDRPVIKPTTPNQKDDTPLYRTAAQDQESLKSDSELGPEPRTEVQGPMITLSAPDGKEDILHRSASKQDHIGPIALTCGDFGDHRMHGVLSDAPELCENIHTTCKGHLEWISQLSSDEARSSNISIHGRIMNQSEETDLPPDGPMNMPSHIIKATEYLRVFVDIEDLLSVCSWLGDFAVKWFRQLVETKNHLTPTWQHLDDSELPLYRLSDHVWIWKALNNLEHLIQHVKGTLEKMPHETLKDFLRIADHLPHRGARKSTSGPMLNFTAEELRRQNLRRFTLENDVLRKRMLSVTRTSRETRFLFHSRDTILYYGLDWGFFKGEEEIWKQLVSAQVLHDEGNDETQWDNPLRYGLAMEMAKQGHQLERSFTPTEMFTHATQIILNSSSENGLFPGQLDDFSKEPVLFDRELFRDFYFHVGFEIPYIILRTIVKVKPDQPRATGEADIDPGSSRAGPRIPLVSQQVLPSQGQPTDLYPIPDTNFTAVQGYIDFQADGRAVAVQRTLKRQVPYGRLVDLGNIVDVPEEWVYKYPDFLDFTPPATKQEFDSIQKEAHGVIQKTLKDRDFRRIVENYQTSSISTRASDCYATVDDIRRGRKQRKWSVEEKSMSSECPTYIDLWNRLRESRSAETSKKRLIYLRAPDYTVATMCYLASPELERVHMAQFFDRHAKVHANYFYDDTAAVVNSWVTEVHFRFFQLYRPSGDETLPTDPYCVRQLKSQECGVFSSDTYLIDAVISFRIVGDFFDRYWTCHIIQNFADATELAKYPPLDDYNRSQSANWQQRKVLELVFINLILKKVSSSMGLILRRIEQGPRSSTSDAGEKYFSRDSFEDRKPGELREIFQLLVILKDNITNLQGLIEQWNFRESSQGRSRPRWTRMDEQKYRKSIKQKLVHFEDYVREIKATAARIEFLIALVTNAQDAIRSKKSLKEAENITLFTYVTVFFLPVGLAVSIFSMSNAPDHSVLVYMIATAAVALLITIGVLWCVLSHLIPTKLQIIRTGLKRTRGPPTMPEETHPLADETPYNQRFMRRLSMRSKDHRKAGRKVDDPEGQTGPEIDINSLRAKWTYNY</sequence>
<feature type="region of interest" description="Disordered" evidence="1">
    <location>
        <begin position="1"/>
        <end position="64"/>
    </location>
</feature>
<comment type="caution">
    <text evidence="3">The sequence shown here is derived from an EMBL/GenBank/DDBJ whole genome shotgun (WGS) entry which is preliminary data.</text>
</comment>
<keyword evidence="4" id="KW-1185">Reference proteome</keyword>
<feature type="compositionally biased region" description="Basic and acidic residues" evidence="1">
    <location>
        <begin position="15"/>
        <end position="25"/>
    </location>
</feature>
<organism evidence="3 4">
    <name type="scientific">Penicillium frequentans</name>
    <dbReference type="NCBI Taxonomy" id="3151616"/>
    <lineage>
        <taxon>Eukaryota</taxon>
        <taxon>Fungi</taxon>
        <taxon>Dikarya</taxon>
        <taxon>Ascomycota</taxon>
        <taxon>Pezizomycotina</taxon>
        <taxon>Eurotiomycetes</taxon>
        <taxon>Eurotiomycetidae</taxon>
        <taxon>Eurotiales</taxon>
        <taxon>Aspergillaceae</taxon>
        <taxon>Penicillium</taxon>
    </lineage>
</organism>
<keyword evidence="2" id="KW-0472">Membrane</keyword>
<feature type="transmembrane region" description="Helical" evidence="2">
    <location>
        <begin position="1331"/>
        <end position="1352"/>
    </location>
</feature>
<feature type="region of interest" description="Disordered" evidence="1">
    <location>
        <begin position="1401"/>
        <end position="1422"/>
    </location>
</feature>
<keyword evidence="2" id="KW-0812">Transmembrane</keyword>
<evidence type="ECO:0000313" key="4">
    <source>
        <dbReference type="Proteomes" id="UP001220324"/>
    </source>
</evidence>
<dbReference type="InterPro" id="IPR002523">
    <property type="entry name" value="MgTranspt_CorA/ZnTranspt_ZntB"/>
</dbReference>
<feature type="compositionally biased region" description="Polar residues" evidence="1">
    <location>
        <begin position="1"/>
        <end position="11"/>
    </location>
</feature>
<protein>
    <submittedName>
        <fullName evidence="3">Uncharacterized protein</fullName>
    </submittedName>
</protein>
<evidence type="ECO:0000256" key="2">
    <source>
        <dbReference type="SAM" id="Phobius"/>
    </source>
</evidence>
<proteinExistence type="predicted"/>
<accession>A0AAD6GLE7</accession>
<feature type="compositionally biased region" description="Basic and acidic residues" evidence="1">
    <location>
        <begin position="392"/>
        <end position="406"/>
    </location>
</feature>
<evidence type="ECO:0000313" key="3">
    <source>
        <dbReference type="EMBL" id="KAJ5556985.1"/>
    </source>
</evidence>
<keyword evidence="2" id="KW-1133">Transmembrane helix</keyword>
<dbReference type="GO" id="GO:0016020">
    <property type="term" value="C:membrane"/>
    <property type="evidence" value="ECO:0007669"/>
    <property type="project" value="InterPro"/>
</dbReference>
<feature type="region of interest" description="Disordered" evidence="1">
    <location>
        <begin position="347"/>
        <end position="414"/>
    </location>
</feature>
<evidence type="ECO:0000256" key="1">
    <source>
        <dbReference type="SAM" id="MobiDB-lite"/>
    </source>
</evidence>